<dbReference type="RefSeq" id="WP_223878772.1">
    <property type="nucleotide sequence ID" value="NZ_JBHSRG010000003.1"/>
</dbReference>
<evidence type="ECO:0000313" key="2">
    <source>
        <dbReference type="Proteomes" id="UP001596169"/>
    </source>
</evidence>
<dbReference type="Proteomes" id="UP001596169">
    <property type="component" value="Unassembled WGS sequence"/>
</dbReference>
<name>A0ABW1PWN3_9ENTR</name>
<sequence length="160" mass="17628">MMFRQLDNVTLQIREEPTTTAMGKYEVLIAENGTGITVPVQILEAAVQVDDKRLLLFLTDDTPFEEMLNIALIDLDDGVKEILTLGGAYLTGSFTDLHIAPNAVEFSFIGETTWRVEIPPSPFVKVPFTGDPRGVSRSVAVKHYIKITANPPPARIDGSR</sequence>
<organism evidence="1 2">
    <name type="scientific">Citrobacter bitternis</name>
    <dbReference type="NCBI Taxonomy" id="1585982"/>
    <lineage>
        <taxon>Bacteria</taxon>
        <taxon>Pseudomonadati</taxon>
        <taxon>Pseudomonadota</taxon>
        <taxon>Gammaproteobacteria</taxon>
        <taxon>Enterobacterales</taxon>
        <taxon>Enterobacteriaceae</taxon>
        <taxon>Citrobacter</taxon>
    </lineage>
</organism>
<reference evidence="2" key="1">
    <citation type="journal article" date="2019" name="Int. J. Syst. Evol. Microbiol.">
        <title>The Global Catalogue of Microorganisms (GCM) 10K type strain sequencing project: providing services to taxonomists for standard genome sequencing and annotation.</title>
        <authorList>
            <consortium name="The Broad Institute Genomics Platform"/>
            <consortium name="The Broad Institute Genome Sequencing Center for Infectious Disease"/>
            <person name="Wu L."/>
            <person name="Ma J."/>
        </authorList>
    </citation>
    <scope>NUCLEOTIDE SEQUENCE [LARGE SCALE GENOMIC DNA]</scope>
    <source>
        <strain evidence="2">JCM30009</strain>
    </source>
</reference>
<comment type="caution">
    <text evidence="1">The sequence shown here is derived from an EMBL/GenBank/DDBJ whole genome shotgun (WGS) entry which is preliminary data.</text>
</comment>
<proteinExistence type="predicted"/>
<evidence type="ECO:0000313" key="1">
    <source>
        <dbReference type="EMBL" id="MFC6120186.1"/>
    </source>
</evidence>
<keyword evidence="2" id="KW-1185">Reference proteome</keyword>
<dbReference type="EMBL" id="JBHSRG010000003">
    <property type="protein sequence ID" value="MFC6120186.1"/>
    <property type="molecule type" value="Genomic_DNA"/>
</dbReference>
<accession>A0ABW1PWN3</accession>
<protein>
    <submittedName>
        <fullName evidence="1">Uncharacterized protein</fullName>
    </submittedName>
</protein>
<gene>
    <name evidence="1" type="ORF">ACFPZP_03805</name>
</gene>